<name>A0A285RJN2_9RHOB</name>
<reference evidence="3" key="1">
    <citation type="submission" date="2017-08" db="EMBL/GenBank/DDBJ databases">
        <authorList>
            <person name="Varghese N."/>
            <person name="Submissions S."/>
        </authorList>
    </citation>
    <scope>NUCLEOTIDE SEQUENCE [LARGE SCALE GENOMIC DNA]</scope>
    <source>
        <strain evidence="3">JA276</strain>
    </source>
</reference>
<keyword evidence="1" id="KW-0472">Membrane</keyword>
<keyword evidence="1" id="KW-0812">Transmembrane</keyword>
<keyword evidence="1" id="KW-1133">Transmembrane helix</keyword>
<feature type="transmembrane region" description="Helical" evidence="1">
    <location>
        <begin position="6"/>
        <end position="25"/>
    </location>
</feature>
<evidence type="ECO:0000313" key="2">
    <source>
        <dbReference type="EMBL" id="SOB94311.1"/>
    </source>
</evidence>
<feature type="transmembrane region" description="Helical" evidence="1">
    <location>
        <begin position="62"/>
        <end position="86"/>
    </location>
</feature>
<dbReference type="Proteomes" id="UP000219111">
    <property type="component" value="Unassembled WGS sequence"/>
</dbReference>
<sequence length="91" mass="10344">MNTHVGLAMLGFALFVMCVLMALFAEAMQRTRKESSYMAWRREVAKTWRQGGMERLAQNPTVLLAQVWMLRGFALVAFGFTGWHLVSAIFS</sequence>
<evidence type="ECO:0000313" key="3">
    <source>
        <dbReference type="Proteomes" id="UP000219111"/>
    </source>
</evidence>
<keyword evidence="3" id="KW-1185">Reference proteome</keyword>
<dbReference type="EMBL" id="OBMT01000001">
    <property type="protein sequence ID" value="SOB94311.1"/>
    <property type="molecule type" value="Genomic_DNA"/>
</dbReference>
<protein>
    <submittedName>
        <fullName evidence="2">Uncharacterized protein</fullName>
    </submittedName>
</protein>
<evidence type="ECO:0000256" key="1">
    <source>
        <dbReference type="SAM" id="Phobius"/>
    </source>
</evidence>
<dbReference type="RefSeq" id="WP_097068406.1">
    <property type="nucleotide sequence ID" value="NZ_OBMT01000001.1"/>
</dbReference>
<proteinExistence type="predicted"/>
<dbReference type="OrthoDB" id="7861901at2"/>
<accession>A0A285RJN2</accession>
<dbReference type="AlphaFoldDB" id="A0A285RJN2"/>
<gene>
    <name evidence="2" type="ORF">SAMN05877831_101386</name>
</gene>
<organism evidence="2 3">
    <name type="scientific">Rhodobacter maris</name>
    <dbReference type="NCBI Taxonomy" id="446682"/>
    <lineage>
        <taxon>Bacteria</taxon>
        <taxon>Pseudomonadati</taxon>
        <taxon>Pseudomonadota</taxon>
        <taxon>Alphaproteobacteria</taxon>
        <taxon>Rhodobacterales</taxon>
        <taxon>Rhodobacter group</taxon>
        <taxon>Rhodobacter</taxon>
    </lineage>
</organism>